<protein>
    <recommendedName>
        <fullName evidence="11">Type I restriction enzyme endonuclease subunit</fullName>
        <shortName evidence="11">R protein</shortName>
        <ecNumber evidence="11">3.1.21.3</ecNumber>
    </recommendedName>
    <alternativeName>
        <fullName evidence="11">Type-1 restriction enzyme R protein</fullName>
    </alternativeName>
</protein>
<dbReference type="GO" id="GO:0005524">
    <property type="term" value="F:ATP binding"/>
    <property type="evidence" value="ECO:0007669"/>
    <property type="project" value="UniProtKB-KW"/>
</dbReference>
<dbReference type="InterPro" id="IPR027417">
    <property type="entry name" value="P-loop_NTPase"/>
</dbReference>
<dbReference type="EC" id="3.1.21.3" evidence="11"/>
<evidence type="ECO:0000313" key="14">
    <source>
        <dbReference type="EMBL" id="ADU32515.1"/>
    </source>
</evidence>
<dbReference type="HOGENOM" id="CLU_005762_0_0_9"/>
<dbReference type="NCBIfam" id="TIGR00348">
    <property type="entry name" value="hsdR"/>
    <property type="match status" value="1"/>
</dbReference>
<dbReference type="Gene3D" id="3.40.50.300">
    <property type="entry name" value="P-loop containing nucleotide triphosphate hydrolases"/>
    <property type="match status" value="2"/>
</dbReference>
<keyword evidence="6 11" id="KW-0680">Restriction system</keyword>
<evidence type="ECO:0000256" key="10">
    <source>
        <dbReference type="ARBA" id="ARBA00023125"/>
    </source>
</evidence>
<dbReference type="Gene3D" id="3.90.1570.50">
    <property type="match status" value="1"/>
</dbReference>
<evidence type="ECO:0000256" key="2">
    <source>
        <dbReference type="ARBA" id="ARBA00008598"/>
    </source>
</evidence>
<dbReference type="REBASE" id="30810">
    <property type="entry name" value="BceNIP"/>
</dbReference>
<dbReference type="SMART" id="SM00487">
    <property type="entry name" value="DEXDc"/>
    <property type="match status" value="1"/>
</dbReference>
<dbReference type="PANTHER" id="PTHR30195">
    <property type="entry name" value="TYPE I SITE-SPECIFIC DEOXYRIBONUCLEASE PROTEIN SUBUNIT M AND R"/>
    <property type="match status" value="1"/>
</dbReference>
<dbReference type="CDD" id="cd18030">
    <property type="entry name" value="DEXHc_RE_I_HsdR"/>
    <property type="match status" value="1"/>
</dbReference>
<keyword evidence="12" id="KW-0175">Coiled coil</keyword>
<dbReference type="SUPFAM" id="SSF52540">
    <property type="entry name" value="P-loop containing nucleoside triphosphate hydrolases"/>
    <property type="match status" value="2"/>
</dbReference>
<evidence type="ECO:0000256" key="9">
    <source>
        <dbReference type="ARBA" id="ARBA00022840"/>
    </source>
</evidence>
<dbReference type="EMBL" id="CP002394">
    <property type="protein sequence ID" value="ADU32515.1"/>
    <property type="molecule type" value="Genomic_DNA"/>
</dbReference>
<dbReference type="KEGG" id="bco:Bcell_4288"/>
<evidence type="ECO:0000256" key="7">
    <source>
        <dbReference type="ARBA" id="ARBA00022759"/>
    </source>
</evidence>
<keyword evidence="8 11" id="KW-0378">Hydrolase</keyword>
<dbReference type="eggNOG" id="COG0610">
    <property type="taxonomic scope" value="Bacteria"/>
</dbReference>
<dbReference type="Pfam" id="PF04313">
    <property type="entry name" value="HSDR_N"/>
    <property type="match status" value="1"/>
</dbReference>
<dbReference type="STRING" id="649639.Bcell_4288"/>
<gene>
    <name evidence="14" type="ordered locus">Bcell_4288</name>
</gene>
<dbReference type="Proteomes" id="UP000001401">
    <property type="component" value="Chromosome"/>
</dbReference>
<dbReference type="InterPro" id="IPR040980">
    <property type="entry name" value="SWI2_SNF2"/>
</dbReference>
<evidence type="ECO:0000256" key="1">
    <source>
        <dbReference type="ARBA" id="ARBA00000851"/>
    </source>
</evidence>
<feature type="domain" description="Helicase ATP-binding" evidence="13">
    <location>
        <begin position="278"/>
        <end position="438"/>
    </location>
</feature>
<dbReference type="CDD" id="cd18800">
    <property type="entry name" value="SF2_C_EcoR124I-like"/>
    <property type="match status" value="1"/>
</dbReference>
<evidence type="ECO:0000256" key="5">
    <source>
        <dbReference type="ARBA" id="ARBA00022741"/>
    </source>
</evidence>
<accession>E6TZU9</accession>
<name>E6TZU9_EVAC2</name>
<keyword evidence="10 11" id="KW-0238">DNA-binding</keyword>
<evidence type="ECO:0000256" key="6">
    <source>
        <dbReference type="ARBA" id="ARBA00022747"/>
    </source>
</evidence>
<dbReference type="InterPro" id="IPR014001">
    <property type="entry name" value="Helicase_ATP-bd"/>
</dbReference>
<comment type="subunit">
    <text evidence="3 11">The type I restriction/modification system is composed of three polypeptides R, M and S.</text>
</comment>
<evidence type="ECO:0000259" key="13">
    <source>
        <dbReference type="PROSITE" id="PS51192"/>
    </source>
</evidence>
<dbReference type="GO" id="GO:0003677">
    <property type="term" value="F:DNA binding"/>
    <property type="evidence" value="ECO:0007669"/>
    <property type="project" value="UniProtKB-KW"/>
</dbReference>
<comment type="catalytic activity">
    <reaction evidence="1 11">
        <text>Endonucleolytic cleavage of DNA to give random double-stranded fragments with terminal 5'-phosphates, ATP is simultaneously hydrolyzed.</text>
        <dbReference type="EC" id="3.1.21.3"/>
    </reaction>
</comment>
<dbReference type="GO" id="GO:0009035">
    <property type="term" value="F:type I site-specific deoxyribonuclease activity"/>
    <property type="evidence" value="ECO:0007669"/>
    <property type="project" value="UniProtKB-EC"/>
</dbReference>
<proteinExistence type="inferred from homology"/>
<dbReference type="GO" id="GO:0009307">
    <property type="term" value="P:DNA restriction-modification system"/>
    <property type="evidence" value="ECO:0007669"/>
    <property type="project" value="UniProtKB-KW"/>
</dbReference>
<dbReference type="Pfam" id="PF18766">
    <property type="entry name" value="SWI2_SNF2"/>
    <property type="match status" value="1"/>
</dbReference>
<keyword evidence="5 11" id="KW-0547">Nucleotide-binding</keyword>
<comment type="similarity">
    <text evidence="2 11">Belongs to the HsdR family.</text>
</comment>
<dbReference type="InterPro" id="IPR007409">
    <property type="entry name" value="Restrct_endonuc_type1_HsdR_N"/>
</dbReference>
<dbReference type="PROSITE" id="PS51192">
    <property type="entry name" value="HELICASE_ATP_BIND_1"/>
    <property type="match status" value="1"/>
</dbReference>
<comment type="function">
    <text evidence="11">Subunit R is required for both nuclease and ATPase activities, but not for modification.</text>
</comment>
<feature type="coiled-coil region" evidence="12">
    <location>
        <begin position="830"/>
        <end position="879"/>
    </location>
</feature>
<dbReference type="RefSeq" id="WP_013490841.1">
    <property type="nucleotide sequence ID" value="NC_014829.1"/>
</dbReference>
<evidence type="ECO:0000256" key="8">
    <source>
        <dbReference type="ARBA" id="ARBA00022801"/>
    </source>
</evidence>
<dbReference type="InterPro" id="IPR004473">
    <property type="entry name" value="Restrct_endonuc_typeI_HsdR"/>
</dbReference>
<evidence type="ECO:0000256" key="4">
    <source>
        <dbReference type="ARBA" id="ARBA00022722"/>
    </source>
</evidence>
<organism evidence="14 15">
    <name type="scientific">Evansella cellulosilytica (strain ATCC 21833 / DSM 2522 / FERM P-1141 / JCM 9156 / N-4)</name>
    <name type="common">Bacillus cellulosilyticus</name>
    <dbReference type="NCBI Taxonomy" id="649639"/>
    <lineage>
        <taxon>Bacteria</taxon>
        <taxon>Bacillati</taxon>
        <taxon>Bacillota</taxon>
        <taxon>Bacilli</taxon>
        <taxon>Bacillales</taxon>
        <taxon>Bacillaceae</taxon>
        <taxon>Evansella</taxon>
    </lineage>
</organism>
<dbReference type="PANTHER" id="PTHR30195:SF15">
    <property type="entry name" value="TYPE I RESTRICTION ENZYME HINDI ENDONUCLEASE SUBUNIT"/>
    <property type="match status" value="1"/>
</dbReference>
<dbReference type="Pfam" id="PF22679">
    <property type="entry name" value="T1R_D3-like"/>
    <property type="match status" value="1"/>
</dbReference>
<keyword evidence="4" id="KW-0540">Nuclease</keyword>
<dbReference type="AlphaFoldDB" id="E6TZU9"/>
<evidence type="ECO:0000256" key="11">
    <source>
        <dbReference type="RuleBase" id="RU364115"/>
    </source>
</evidence>
<dbReference type="InterPro" id="IPR055180">
    <property type="entry name" value="HsdR_RecA-like_helicase_dom_2"/>
</dbReference>
<evidence type="ECO:0000256" key="12">
    <source>
        <dbReference type="SAM" id="Coils"/>
    </source>
</evidence>
<reference evidence="14 15" key="1">
    <citation type="submission" date="2010-12" db="EMBL/GenBank/DDBJ databases">
        <title>Complete sequence of Bacillus cellulosilyticus DSM 2522.</title>
        <authorList>
            <consortium name="US DOE Joint Genome Institute"/>
            <person name="Lucas S."/>
            <person name="Copeland A."/>
            <person name="Lapidus A."/>
            <person name="Cheng J.-F."/>
            <person name="Bruce D."/>
            <person name="Goodwin L."/>
            <person name="Pitluck S."/>
            <person name="Chertkov O."/>
            <person name="Detter J.C."/>
            <person name="Han C."/>
            <person name="Tapia R."/>
            <person name="Land M."/>
            <person name="Hauser L."/>
            <person name="Jeffries C."/>
            <person name="Kyrpides N."/>
            <person name="Ivanova N."/>
            <person name="Mikhailova N."/>
            <person name="Brumm P."/>
            <person name="Mead D."/>
            <person name="Woyke T."/>
        </authorList>
    </citation>
    <scope>NUCLEOTIDE SEQUENCE [LARGE SCALE GENOMIC DNA]</scope>
    <source>
        <strain evidence="15">ATCC 21833 / DSM 2522 / FERM P-1141 / JCM 9156 / N-4</strain>
    </source>
</reference>
<dbReference type="InterPro" id="IPR051268">
    <property type="entry name" value="Type-I_R_enzyme_R_subunit"/>
</dbReference>
<keyword evidence="9 11" id="KW-0067">ATP-binding</keyword>
<keyword evidence="7" id="KW-0255">Endonuclease</keyword>
<keyword evidence="15" id="KW-1185">Reference proteome</keyword>
<evidence type="ECO:0000313" key="15">
    <source>
        <dbReference type="Proteomes" id="UP000001401"/>
    </source>
</evidence>
<evidence type="ECO:0000256" key="3">
    <source>
        <dbReference type="ARBA" id="ARBA00011296"/>
    </source>
</evidence>
<sequence>MSVSKFNEGNSVRDYIRDLLVENGWKFVPSNKFNRELNNPFIEEHLVNALKKLNPEIKAEPSRADEVIYKLRAIVLSVKYEGLVRANEEFSKWLRGEKSMPFGRNNEHVPVKLIDFDVVKNNEFIVTTEYKFKTQESRRTDLYLLVNGIPLVIGECKTPVRPAISWVDGAKQISEDYENNVPELFVSNVFNFATDGKEFRYGTVKSPINKWFPWRDFNKGKHSELSALQFPIKEMLNRRVLLDLLQNFVIFTTDDKKRRIKVICRSQQYDTVNKIVERVVNGKIKKGLIWHFQGSGKSLLMLFAALKLRMHEKLKSPTVLIVVDRKDLDSQITGTFSSADVPNMVPAKTISSLEQLLIQDTRKIIITTIFRFKEVEEVLNDRENIIVLVDEAHRTQEGDLGIKMRNALPNAFFFGLTGTPINKRDRNTFATFGAEVDEQGYMSKYSFEDSIKDGATRKLKFEPRLVRLHIDKETMKEEFDNLTDTIGDLEREELIKRAGRVSTFVKAPERIEMVSKDIANHYKEIIEPNKFKAMVVCYDRECCIKYKEELDRLLGKDACEIVMTVNSGEEEYKNYDRTPDEEKKVLDNFNIEEHPLKVLIVTAKLLTGFDAPILQTMYLDKPLKEHTLLQAICRTNRVYKDKEFGLIVDYIGVFDEVGKALNFDQNSMKKVIENIDEYIKEFPVALDKSLSYFQDIDRNLEGYEGLIRAQECLPNNETRDQFASDFSYLSKLWEAISPNPVLNQYKGDYRWLSQVYESVKPSSGQGALVWHTLGPKTMDIINRNIHVSEIEDNLEEIVLDEELVEEVLKNQDSQKVKEIEFKISARIKRNINKNSRFKELAQKLEELKEKYEENFKTSLNFLKELLELAKEVLRAEKETDLNEDVKTGKAALTELFNDIKSQKTHIIVERIVNDIDSIVNVVRFDGWQNTNAGEREVKRALRKTLAKYQLHKDQELFEKAYNYIKEYY</sequence>
<dbReference type="OrthoDB" id="9758243at2"/>
<dbReference type="CDD" id="cd22332">
    <property type="entry name" value="HsdR_N"/>
    <property type="match status" value="1"/>
</dbReference>